<keyword evidence="7" id="KW-1185">Reference proteome</keyword>
<evidence type="ECO:0000256" key="4">
    <source>
        <dbReference type="PROSITE-ProRule" id="PRU00335"/>
    </source>
</evidence>
<evidence type="ECO:0000256" key="3">
    <source>
        <dbReference type="ARBA" id="ARBA00023163"/>
    </source>
</evidence>
<dbReference type="Gene3D" id="1.10.10.60">
    <property type="entry name" value="Homeodomain-like"/>
    <property type="match status" value="1"/>
</dbReference>
<proteinExistence type="predicted"/>
<comment type="caution">
    <text evidence="6">The sequence shown here is derived from an EMBL/GenBank/DDBJ whole genome shotgun (WGS) entry which is preliminary data.</text>
</comment>
<dbReference type="PROSITE" id="PS50977">
    <property type="entry name" value="HTH_TETR_2"/>
    <property type="match status" value="1"/>
</dbReference>
<dbReference type="RefSeq" id="WP_061805546.1">
    <property type="nucleotide sequence ID" value="NZ_FOXX01000008.1"/>
</dbReference>
<dbReference type="GeneID" id="93711935"/>
<dbReference type="Gene3D" id="1.10.357.10">
    <property type="entry name" value="Tetracycline Repressor, domain 2"/>
    <property type="match status" value="1"/>
</dbReference>
<reference evidence="6 7" key="1">
    <citation type="submission" date="2016-10" db="EMBL/GenBank/DDBJ databases">
        <authorList>
            <person name="Varghese N."/>
            <person name="Submissions S."/>
        </authorList>
    </citation>
    <scope>NUCLEOTIDE SEQUENCE [LARGE SCALE GENOMIC DNA]</scope>
    <source>
        <strain evidence="6 7">DSM 13796</strain>
    </source>
</reference>
<keyword evidence="3" id="KW-0804">Transcription</keyword>
<gene>
    <name evidence="6" type="ORF">SAMN02745910_03327</name>
</gene>
<keyword evidence="1" id="KW-0805">Transcription regulation</keyword>
<sequence length="195" mass="22852">MSSKNLILTSALHHFSKYGFEGASLGMIAEDANIKKPSIYAHFKSKEDLFMNVFSLAECEVKKRTFQYFIERYNRLNIRETLEAFPLFLIRNYQDEPSFGFLLRHSFFPPEALMKEVMDRTNPLLDSFQELLRKRFERIPQEEIIASPQDASIAYLTLVDGILIEMLFAWEEKAMLRMNAAWPIFCRGVFADEKK</sequence>
<feature type="domain" description="HTH tetR-type" evidence="5">
    <location>
        <begin position="1"/>
        <end position="61"/>
    </location>
</feature>
<dbReference type="PRINTS" id="PR00455">
    <property type="entry name" value="HTHTETR"/>
</dbReference>
<evidence type="ECO:0000313" key="6">
    <source>
        <dbReference type="EMBL" id="SFQ76561.1"/>
    </source>
</evidence>
<dbReference type="PANTHER" id="PTHR47506">
    <property type="entry name" value="TRANSCRIPTIONAL REGULATORY PROTEIN"/>
    <property type="match status" value="1"/>
</dbReference>
<dbReference type="EMBL" id="FOXX01000008">
    <property type="protein sequence ID" value="SFQ76561.1"/>
    <property type="molecule type" value="Genomic_DNA"/>
</dbReference>
<dbReference type="PANTHER" id="PTHR47506:SF6">
    <property type="entry name" value="HTH-TYPE TRANSCRIPTIONAL REPRESSOR NEMR"/>
    <property type="match status" value="1"/>
</dbReference>
<dbReference type="SUPFAM" id="SSF46689">
    <property type="entry name" value="Homeodomain-like"/>
    <property type="match status" value="1"/>
</dbReference>
<evidence type="ECO:0000256" key="2">
    <source>
        <dbReference type="ARBA" id="ARBA00023125"/>
    </source>
</evidence>
<name>A0A1I6B6K1_9BACI</name>
<dbReference type="Pfam" id="PF00440">
    <property type="entry name" value="TetR_N"/>
    <property type="match status" value="1"/>
</dbReference>
<organism evidence="6 7">
    <name type="scientific">Priestia endophytica DSM 13796</name>
    <dbReference type="NCBI Taxonomy" id="1121089"/>
    <lineage>
        <taxon>Bacteria</taxon>
        <taxon>Bacillati</taxon>
        <taxon>Bacillota</taxon>
        <taxon>Bacilli</taxon>
        <taxon>Bacillales</taxon>
        <taxon>Bacillaceae</taxon>
        <taxon>Priestia</taxon>
    </lineage>
</organism>
<evidence type="ECO:0000256" key="1">
    <source>
        <dbReference type="ARBA" id="ARBA00023015"/>
    </source>
</evidence>
<dbReference type="InterPro" id="IPR009057">
    <property type="entry name" value="Homeodomain-like_sf"/>
</dbReference>
<dbReference type="Proteomes" id="UP000182762">
    <property type="component" value="Unassembled WGS sequence"/>
</dbReference>
<protein>
    <submittedName>
        <fullName evidence="6">Transcriptional regulator, TetR family</fullName>
    </submittedName>
</protein>
<evidence type="ECO:0000259" key="5">
    <source>
        <dbReference type="PROSITE" id="PS50977"/>
    </source>
</evidence>
<dbReference type="InterPro" id="IPR001647">
    <property type="entry name" value="HTH_TetR"/>
</dbReference>
<accession>A0A1I6B6K1</accession>
<evidence type="ECO:0000313" key="7">
    <source>
        <dbReference type="Proteomes" id="UP000182762"/>
    </source>
</evidence>
<feature type="DNA-binding region" description="H-T-H motif" evidence="4">
    <location>
        <begin position="24"/>
        <end position="43"/>
    </location>
</feature>
<keyword evidence="2 4" id="KW-0238">DNA-binding</keyword>